<dbReference type="AlphaFoldDB" id="A0ABC9YC40"/>
<evidence type="ECO:0000313" key="2">
    <source>
        <dbReference type="Proteomes" id="UP001623348"/>
    </source>
</evidence>
<protein>
    <submittedName>
        <fullName evidence="1">Maestro heat-like repeat family member 5</fullName>
    </submittedName>
</protein>
<organism evidence="1 2">
    <name type="scientific">Grus japonensis</name>
    <name type="common">Japanese crane</name>
    <name type="synonym">Red-crowned crane</name>
    <dbReference type="NCBI Taxonomy" id="30415"/>
    <lineage>
        <taxon>Eukaryota</taxon>
        <taxon>Metazoa</taxon>
        <taxon>Chordata</taxon>
        <taxon>Craniata</taxon>
        <taxon>Vertebrata</taxon>
        <taxon>Euteleostomi</taxon>
        <taxon>Archelosauria</taxon>
        <taxon>Archosauria</taxon>
        <taxon>Dinosauria</taxon>
        <taxon>Saurischia</taxon>
        <taxon>Theropoda</taxon>
        <taxon>Coelurosauria</taxon>
        <taxon>Aves</taxon>
        <taxon>Neognathae</taxon>
        <taxon>Neoaves</taxon>
        <taxon>Gruiformes</taxon>
        <taxon>Gruidae</taxon>
        <taxon>Grus</taxon>
    </lineage>
</organism>
<dbReference type="EMBL" id="BAAFJT010000173">
    <property type="protein sequence ID" value="GAB0207152.1"/>
    <property type="molecule type" value="Genomic_DNA"/>
</dbReference>
<dbReference type="Proteomes" id="UP001623348">
    <property type="component" value="Unassembled WGS sequence"/>
</dbReference>
<comment type="caution">
    <text evidence="1">The sequence shown here is derived from an EMBL/GenBank/DDBJ whole genome shotgun (WGS) entry which is preliminary data.</text>
</comment>
<feature type="non-terminal residue" evidence="1">
    <location>
        <position position="1"/>
    </location>
</feature>
<reference evidence="1 2" key="1">
    <citation type="submission" date="2024-06" db="EMBL/GenBank/DDBJ databases">
        <title>The draft genome of Grus japonensis, version 3.</title>
        <authorList>
            <person name="Nabeshima K."/>
            <person name="Suzuki S."/>
            <person name="Onuma M."/>
        </authorList>
    </citation>
    <scope>NUCLEOTIDE SEQUENCE [LARGE SCALE GENOMIC DNA]</scope>
    <source>
        <strain evidence="1 2">451A</strain>
    </source>
</reference>
<name>A0ABC9YC40_GRUJA</name>
<sequence>VPSIVRCIYRLLKSSTDVSAEQRLDNPLLEMTHVHTADVVVTLLHRAPAYDSRGQACQETLLQATTLLKKRKLARLLKRQRTWAVGECLVPSIVRCIYRLLKSSTDVSAEQRLDNPLLELTHVHTADVVVTLLHRAPAYDRYGAHLP</sequence>
<evidence type="ECO:0000313" key="1">
    <source>
        <dbReference type="EMBL" id="GAB0207152.1"/>
    </source>
</evidence>
<keyword evidence="2" id="KW-1185">Reference proteome</keyword>
<gene>
    <name evidence="1" type="ORF">GRJ2_003180800</name>
</gene>
<accession>A0ABC9YC40</accession>
<proteinExistence type="predicted"/>